<reference evidence="6 7" key="1">
    <citation type="submission" date="2024-09" db="EMBL/GenBank/DDBJ databases">
        <authorList>
            <person name="Sun Q."/>
            <person name="Mori K."/>
        </authorList>
    </citation>
    <scope>NUCLEOTIDE SEQUENCE [LARGE SCALE GENOMIC DNA]</scope>
    <source>
        <strain evidence="6 7">CCM 7224</strain>
    </source>
</reference>
<accession>A0ABV6GRU7</accession>
<organism evidence="6 7">
    <name type="scientific">Geobacillus jurassicus</name>
    <dbReference type="NCBI Taxonomy" id="235932"/>
    <lineage>
        <taxon>Bacteria</taxon>
        <taxon>Bacillati</taxon>
        <taxon>Bacillota</taxon>
        <taxon>Bacilli</taxon>
        <taxon>Bacillales</taxon>
        <taxon>Anoxybacillaceae</taxon>
        <taxon>Geobacillus</taxon>
    </lineage>
</organism>
<comment type="similarity">
    <text evidence="1">Belongs to the thiolase-like superfamily. Chalcone/stilbene synthases family.</text>
</comment>
<dbReference type="PANTHER" id="PTHR11877:SF99">
    <property type="entry name" value="1,3,6,8-TETRAHYDROXYNAPHTHALENE SYNTHASE"/>
    <property type="match status" value="1"/>
</dbReference>
<dbReference type="Gene3D" id="3.40.47.10">
    <property type="match status" value="2"/>
</dbReference>
<dbReference type="PANTHER" id="PTHR11877">
    <property type="entry name" value="HYDROXYMETHYLGLUTARYL-COA SYNTHASE"/>
    <property type="match status" value="1"/>
</dbReference>
<dbReference type="InterPro" id="IPR012328">
    <property type="entry name" value="Chalcone/stilbene_synt_C"/>
</dbReference>
<dbReference type="InterPro" id="IPR011141">
    <property type="entry name" value="Polyketide_synthase_type-III"/>
</dbReference>
<gene>
    <name evidence="6" type="ORF">ACFFHQ_07195</name>
</gene>
<feature type="domain" description="Chalcone/stilbene synthase C-terminal" evidence="5">
    <location>
        <begin position="218"/>
        <end position="352"/>
    </location>
</feature>
<dbReference type="InterPro" id="IPR001099">
    <property type="entry name" value="Chalcone/stilbene_synt_N"/>
</dbReference>
<evidence type="ECO:0000313" key="6">
    <source>
        <dbReference type="EMBL" id="MFC0297231.1"/>
    </source>
</evidence>
<evidence type="ECO:0000259" key="4">
    <source>
        <dbReference type="Pfam" id="PF00195"/>
    </source>
</evidence>
<dbReference type="InterPro" id="IPR016039">
    <property type="entry name" value="Thiolase-like"/>
</dbReference>
<dbReference type="CDD" id="cd00831">
    <property type="entry name" value="CHS_like"/>
    <property type="match status" value="1"/>
</dbReference>
<dbReference type="PROSITE" id="PS00441">
    <property type="entry name" value="CHALCONE_SYNTH"/>
    <property type="match status" value="1"/>
</dbReference>
<comment type="caution">
    <text evidence="6">The sequence shown here is derived from an EMBL/GenBank/DDBJ whole genome shotgun (WGS) entry which is preliminary data.</text>
</comment>
<evidence type="ECO:0000313" key="7">
    <source>
        <dbReference type="Proteomes" id="UP001589785"/>
    </source>
</evidence>
<keyword evidence="3" id="KW-0012">Acyltransferase</keyword>
<dbReference type="EMBL" id="JBHLVN010000030">
    <property type="protein sequence ID" value="MFC0297231.1"/>
    <property type="molecule type" value="Genomic_DNA"/>
</dbReference>
<evidence type="ECO:0000256" key="1">
    <source>
        <dbReference type="ARBA" id="ARBA00005531"/>
    </source>
</evidence>
<evidence type="ECO:0000256" key="2">
    <source>
        <dbReference type="ARBA" id="ARBA00022679"/>
    </source>
</evidence>
<dbReference type="InterPro" id="IPR018088">
    <property type="entry name" value="Chalcone/stilbene_synthase_AS"/>
</dbReference>
<dbReference type="PIRSF" id="PIRSF000451">
    <property type="entry name" value="PKS_III"/>
    <property type="match status" value="1"/>
</dbReference>
<keyword evidence="7" id="KW-1185">Reference proteome</keyword>
<proteinExistence type="inferred from homology"/>
<dbReference type="Pfam" id="PF00195">
    <property type="entry name" value="Chal_sti_synt_N"/>
    <property type="match status" value="1"/>
</dbReference>
<evidence type="ECO:0000256" key="3">
    <source>
        <dbReference type="ARBA" id="ARBA00023315"/>
    </source>
</evidence>
<feature type="domain" description="Chalcone/stilbene synthase N-terminal" evidence="4">
    <location>
        <begin position="77"/>
        <end position="204"/>
    </location>
</feature>
<keyword evidence="2" id="KW-0808">Transferase</keyword>
<sequence length="372" mass="41032">MPVLLSVGTARMPYTAAQDEVKQHVTGLFAGRMARAERLLQAFDNSGIRTRTFVQPLAWYSVPRGFGEKNEVYIDCAVRYSAEAVDDCLRKASFDPILHEEIDALFYISTTGLSTPSIEARLMNRLPFSRHAVRLPMWGLGCAGGAAGLARAADYCRAFPNAKVLVIAAEFCSLTFQMNDLSKSNVIGTSLFSDGVACVLVAGDEAAPANGAPRIIASRSALMPRSEDVMGWDIRDEGLFVIFSKDIPTIVRTWLRPQVESFLQEHGLRLGDIRYFIAHPGGRKVLEVYEEAFRFGPEQTKAARDVLARYGNMSSATVYFVLEQMMRQPLSPGHGLLIALGPGFSAEMVLLQWGDDRAVSVRVFGRCHDPHH</sequence>
<name>A0ABV6GRU7_9BACL</name>
<dbReference type="Proteomes" id="UP001589785">
    <property type="component" value="Unassembled WGS sequence"/>
</dbReference>
<protein>
    <submittedName>
        <fullName evidence="6">Type III polyketide synthase</fullName>
    </submittedName>
</protein>
<dbReference type="SUPFAM" id="SSF53901">
    <property type="entry name" value="Thiolase-like"/>
    <property type="match status" value="1"/>
</dbReference>
<evidence type="ECO:0000259" key="5">
    <source>
        <dbReference type="Pfam" id="PF02797"/>
    </source>
</evidence>
<dbReference type="Pfam" id="PF02797">
    <property type="entry name" value="Chal_sti_synt_C"/>
    <property type="match status" value="1"/>
</dbReference>
<dbReference type="RefSeq" id="WP_066229401.1">
    <property type="nucleotide sequence ID" value="NZ_JBHLVN010000030.1"/>
</dbReference>